<proteinExistence type="predicted"/>
<keyword evidence="2" id="KW-1185">Reference proteome</keyword>
<sequence>MAACANCNKAFSKKGDKGYFRFPLENSLHGDQSAKDLLTDVTGATFTPVSSKRLGQFVCPECWTRLNDTAKYQNSLNEFWGRTFSDSYIRQKKKTQYWKNKDFPYQESSIY</sequence>
<reference evidence="1 2" key="1">
    <citation type="submission" date="2020-06" db="EMBL/GenBank/DDBJ databases">
        <authorList>
            <person name="Li R."/>
            <person name="Bekaert M."/>
        </authorList>
    </citation>
    <scope>NUCLEOTIDE SEQUENCE [LARGE SCALE GENOMIC DNA]</scope>
    <source>
        <strain evidence="2">wild</strain>
    </source>
</reference>
<dbReference type="Proteomes" id="UP000507470">
    <property type="component" value="Unassembled WGS sequence"/>
</dbReference>
<evidence type="ECO:0000313" key="1">
    <source>
        <dbReference type="EMBL" id="CAC5386073.1"/>
    </source>
</evidence>
<dbReference type="OrthoDB" id="6194021at2759"/>
<name>A0A6J8BQF6_MYTCO</name>
<dbReference type="EMBL" id="CACVKT020003839">
    <property type="protein sequence ID" value="CAC5386073.1"/>
    <property type="molecule type" value="Genomic_DNA"/>
</dbReference>
<gene>
    <name evidence="1" type="ORF">MCOR_21553</name>
</gene>
<organism evidence="1 2">
    <name type="scientific">Mytilus coruscus</name>
    <name type="common">Sea mussel</name>
    <dbReference type="NCBI Taxonomy" id="42192"/>
    <lineage>
        <taxon>Eukaryota</taxon>
        <taxon>Metazoa</taxon>
        <taxon>Spiralia</taxon>
        <taxon>Lophotrochozoa</taxon>
        <taxon>Mollusca</taxon>
        <taxon>Bivalvia</taxon>
        <taxon>Autobranchia</taxon>
        <taxon>Pteriomorphia</taxon>
        <taxon>Mytilida</taxon>
        <taxon>Mytiloidea</taxon>
        <taxon>Mytilidae</taxon>
        <taxon>Mytilinae</taxon>
        <taxon>Mytilus</taxon>
    </lineage>
</organism>
<protein>
    <submittedName>
        <fullName evidence="1">Uncharacterized protein</fullName>
    </submittedName>
</protein>
<dbReference type="AlphaFoldDB" id="A0A6J8BQF6"/>
<evidence type="ECO:0000313" key="2">
    <source>
        <dbReference type="Proteomes" id="UP000507470"/>
    </source>
</evidence>
<accession>A0A6J8BQF6</accession>